<sequence>MAHPQQIDFCNTVKQLHPHFFNNRLVLDIGSLDINGNNQYLFDDCLYLGVDLFPGKNVDFAIKGHELNLPDQSIDVIVSTECFEHDQFYALTIKNIVRMLKPGGLFFFSCATTGRPEHGTRRSKPMDAPFIQEFGEWCDYYKNLEKSDILAVLDCDSIFEKYAFSIGAETCDLYFWGIKKGALANRNDYSFQIQRSSLHLDLKNCRGLLIESLAEIKQRDERISSLHQTVTERDGQILALHQAVAECDVQISALQQAVSKRDQQLDSQVSSLSWRVTRPLRLFERLIARVTAMRQAQPSLPAVAEALPPQPAPSHISLIRDSGLFDIDWYLSKNPDVVQAGIDPVEHYLMSGAAEGRNPNPFFDGNGYLQQYQDVSAAAMNPLVHYISFGSHEGRAPHPLFDVEYFSSTTAFDKNSNETALAAYLRQAGKNDGWPMNVLASCQELLKLQTLTDIDAYLARLSLK</sequence>
<dbReference type="AlphaFoldDB" id="A0A1J5Q846"/>
<accession>A0A1J5Q846</accession>
<proteinExistence type="predicted"/>
<dbReference type="InterPro" id="IPR029063">
    <property type="entry name" value="SAM-dependent_MTases_sf"/>
</dbReference>
<evidence type="ECO:0000259" key="1">
    <source>
        <dbReference type="Pfam" id="PF08241"/>
    </source>
</evidence>
<evidence type="ECO:0000313" key="2">
    <source>
        <dbReference type="EMBL" id="OIQ79889.1"/>
    </source>
</evidence>
<gene>
    <name evidence="2" type="ORF">GALL_383610</name>
</gene>
<protein>
    <submittedName>
        <fullName evidence="2">Methyltransferase domain protein</fullName>
    </submittedName>
</protein>
<dbReference type="Gene3D" id="1.20.5.340">
    <property type="match status" value="1"/>
</dbReference>
<dbReference type="GO" id="GO:0008757">
    <property type="term" value="F:S-adenosylmethionine-dependent methyltransferase activity"/>
    <property type="evidence" value="ECO:0007669"/>
    <property type="project" value="InterPro"/>
</dbReference>
<keyword evidence="2" id="KW-0808">Transferase</keyword>
<feature type="domain" description="Methyltransferase type 11" evidence="1">
    <location>
        <begin position="64"/>
        <end position="108"/>
    </location>
</feature>
<organism evidence="2">
    <name type="scientific">mine drainage metagenome</name>
    <dbReference type="NCBI Taxonomy" id="410659"/>
    <lineage>
        <taxon>unclassified sequences</taxon>
        <taxon>metagenomes</taxon>
        <taxon>ecological metagenomes</taxon>
    </lineage>
</organism>
<comment type="caution">
    <text evidence="2">The sequence shown here is derived from an EMBL/GenBank/DDBJ whole genome shotgun (WGS) entry which is preliminary data.</text>
</comment>
<keyword evidence="2" id="KW-0489">Methyltransferase</keyword>
<dbReference type="Pfam" id="PF08241">
    <property type="entry name" value="Methyltransf_11"/>
    <property type="match status" value="1"/>
</dbReference>
<dbReference type="Gene3D" id="3.40.50.150">
    <property type="entry name" value="Vaccinia Virus protein VP39"/>
    <property type="match status" value="1"/>
</dbReference>
<reference evidence="2" key="1">
    <citation type="submission" date="2016-10" db="EMBL/GenBank/DDBJ databases">
        <title>Sequence of Gallionella enrichment culture.</title>
        <authorList>
            <person name="Poehlein A."/>
            <person name="Muehling M."/>
            <person name="Daniel R."/>
        </authorList>
    </citation>
    <scope>NUCLEOTIDE SEQUENCE</scope>
</reference>
<dbReference type="GO" id="GO:0032259">
    <property type="term" value="P:methylation"/>
    <property type="evidence" value="ECO:0007669"/>
    <property type="project" value="UniProtKB-KW"/>
</dbReference>
<dbReference type="CDD" id="cd02440">
    <property type="entry name" value="AdoMet_MTases"/>
    <property type="match status" value="1"/>
</dbReference>
<dbReference type="InterPro" id="IPR013216">
    <property type="entry name" value="Methyltransf_11"/>
</dbReference>
<dbReference type="SUPFAM" id="SSF53335">
    <property type="entry name" value="S-adenosyl-L-methionine-dependent methyltransferases"/>
    <property type="match status" value="1"/>
</dbReference>
<name>A0A1J5Q846_9ZZZZ</name>
<dbReference type="EMBL" id="MLJW01001142">
    <property type="protein sequence ID" value="OIQ79889.1"/>
    <property type="molecule type" value="Genomic_DNA"/>
</dbReference>